<dbReference type="PROSITE" id="PS51192">
    <property type="entry name" value="HELICASE_ATP_BIND_1"/>
    <property type="match status" value="1"/>
</dbReference>
<dbReference type="Gene3D" id="1.10.3380.30">
    <property type="match status" value="1"/>
</dbReference>
<protein>
    <submittedName>
        <fullName evidence="8">DEAD/DEAH box helicase</fullName>
    </submittedName>
    <submittedName>
        <fullName evidence="9">Helicase ATP-binding domain-containing protein</fullName>
    </submittedName>
</protein>
<evidence type="ECO:0000256" key="1">
    <source>
        <dbReference type="ARBA" id="ARBA00022741"/>
    </source>
</evidence>
<dbReference type="PANTHER" id="PTHR12131:SF7">
    <property type="entry name" value="EXOSOME RNA HELICASE MTR4"/>
    <property type="match status" value="1"/>
</dbReference>
<evidence type="ECO:0000313" key="9">
    <source>
        <dbReference type="WBParaSite" id="TCONS_00016415.p1"/>
    </source>
</evidence>
<dbReference type="Gene3D" id="3.40.50.300">
    <property type="entry name" value="P-loop containing nucleotide triphosphate hydrolases"/>
    <property type="match status" value="2"/>
</dbReference>
<dbReference type="SUPFAM" id="SSF52540">
    <property type="entry name" value="P-loop containing nucleoside triphosphate hydrolases"/>
    <property type="match status" value="1"/>
</dbReference>
<evidence type="ECO:0000313" key="7">
    <source>
        <dbReference type="Proteomes" id="UP000035681"/>
    </source>
</evidence>
<evidence type="ECO:0000259" key="6">
    <source>
        <dbReference type="PROSITE" id="PS51194"/>
    </source>
</evidence>
<keyword evidence="4" id="KW-0067">ATP-binding</keyword>
<dbReference type="GO" id="GO:0005634">
    <property type="term" value="C:nucleus"/>
    <property type="evidence" value="ECO:0007669"/>
    <property type="project" value="TreeGrafter"/>
</dbReference>
<dbReference type="Pfam" id="PF00270">
    <property type="entry name" value="DEAD"/>
    <property type="match status" value="1"/>
</dbReference>
<dbReference type="SMART" id="SM00487">
    <property type="entry name" value="DEXDc"/>
    <property type="match status" value="1"/>
</dbReference>
<dbReference type="InterPro" id="IPR027417">
    <property type="entry name" value="P-loop_NTPase"/>
</dbReference>
<dbReference type="InterPro" id="IPR012961">
    <property type="entry name" value="Ski2/MTR4_C"/>
</dbReference>
<proteinExistence type="predicted"/>
<keyword evidence="1" id="KW-0547">Nucleotide-binding</keyword>
<dbReference type="PROSITE" id="PS51194">
    <property type="entry name" value="HELICASE_CTER"/>
    <property type="match status" value="1"/>
</dbReference>
<feature type="domain" description="Helicase C-terminal" evidence="6">
    <location>
        <begin position="265"/>
        <end position="461"/>
    </location>
</feature>
<dbReference type="GO" id="GO:0004386">
    <property type="term" value="F:helicase activity"/>
    <property type="evidence" value="ECO:0007669"/>
    <property type="project" value="UniProtKB-KW"/>
</dbReference>
<keyword evidence="2" id="KW-0378">Hydrolase</keyword>
<dbReference type="Proteomes" id="UP000035681">
    <property type="component" value="Unplaced"/>
</dbReference>
<dbReference type="InterPro" id="IPR001650">
    <property type="entry name" value="Helicase_C-like"/>
</dbReference>
<dbReference type="SMART" id="SM00490">
    <property type="entry name" value="HELICc"/>
    <property type="match status" value="1"/>
</dbReference>
<dbReference type="GO" id="GO:0005524">
    <property type="term" value="F:ATP binding"/>
    <property type="evidence" value="ECO:0007669"/>
    <property type="project" value="UniProtKB-KW"/>
</dbReference>
<dbReference type="WBParaSite" id="TCONS_00016415.p1">
    <property type="protein sequence ID" value="TCONS_00016415.p1"/>
    <property type="gene ID" value="XLOC_011018"/>
</dbReference>
<dbReference type="Pfam" id="PF00271">
    <property type="entry name" value="Helicase_C"/>
    <property type="match status" value="1"/>
</dbReference>
<organism evidence="8">
    <name type="scientific">Strongyloides stercoralis</name>
    <name type="common">Threadworm</name>
    <dbReference type="NCBI Taxonomy" id="6248"/>
    <lineage>
        <taxon>Eukaryota</taxon>
        <taxon>Metazoa</taxon>
        <taxon>Ecdysozoa</taxon>
        <taxon>Nematoda</taxon>
        <taxon>Chromadorea</taxon>
        <taxon>Rhabditida</taxon>
        <taxon>Tylenchina</taxon>
        <taxon>Panagrolaimomorpha</taxon>
        <taxon>Strongyloidoidea</taxon>
        <taxon>Strongyloididae</taxon>
        <taxon>Strongyloides</taxon>
    </lineage>
</organism>
<dbReference type="InterPro" id="IPR014001">
    <property type="entry name" value="Helicase_ATP-bd"/>
</dbReference>
<keyword evidence="3" id="KW-0347">Helicase</keyword>
<dbReference type="GO" id="GO:0016787">
    <property type="term" value="F:hydrolase activity"/>
    <property type="evidence" value="ECO:0007669"/>
    <property type="project" value="UniProtKB-KW"/>
</dbReference>
<evidence type="ECO:0000313" key="8">
    <source>
        <dbReference type="WBParaSite" id="SSTP_0000453100.1"/>
    </source>
</evidence>
<keyword evidence="7" id="KW-1185">Reference proteome</keyword>
<dbReference type="WBParaSite" id="SSTP_0000453100.1">
    <property type="protein sequence ID" value="SSTP_0000453100.1"/>
    <property type="gene ID" value="SSTP_0000453100"/>
</dbReference>
<dbReference type="GO" id="GO:0000460">
    <property type="term" value="P:maturation of 5.8S rRNA"/>
    <property type="evidence" value="ECO:0007669"/>
    <property type="project" value="TreeGrafter"/>
</dbReference>
<name>A0A0K0E4W2_STRER</name>
<dbReference type="AlphaFoldDB" id="A0A0K0E4W2"/>
<dbReference type="PANTHER" id="PTHR12131">
    <property type="entry name" value="ATP-DEPENDENT RNA AND DNA HELICASE"/>
    <property type="match status" value="1"/>
</dbReference>
<dbReference type="STRING" id="6248.A0A0K0E4W2"/>
<evidence type="ECO:0000256" key="3">
    <source>
        <dbReference type="ARBA" id="ARBA00022806"/>
    </source>
</evidence>
<sequence length="677" mass="77482">MSFSKIIAEDDVFRHEVVNNENIEYGMFFNQMPDLKIVDFDIDNFQKHSNRCLDRMENLVLAAHTGSGKTIAARYAIELGLKEGKRVVYTGPIKSLINQKYYEFKNAYPNKVGIITGDRVVDSDKDIIVMVTEVFEKMCHEHRRYMEKIAHVIYDEAHFMGDLQRGKIWEMSIINCPRNINLLLLSATIENSKQVAAWISKIKMKPCHLITTKRRFIPLEYHVYLSNDNTIYTVKDKDGKIYKKALEKVKNGVIAEGVSKKSLCNVLEKLTAANYIPALFYCSSRKFCDKFAMFAEHKFDLLNKDEKENMLTAINGTLEKYMNNQVLMREMMTYKDQFLRGIAVHHSGLLKITRDFIEKCLEYKHIKVIFTTETLAVGLNCPVSACVFTDFKKFDGVVQRVFNYGEFTQMAGRAGRRGIDEKGVVVLMSNKNLDVDALEKILESKSTPMNSQLAIDYGFILDMCSQNDYGKVLKNSFRNFQHNTLEADISLFEKRREILKELEFIGSDNQLTKKGAFAACISYNPGALVIASLIENSNLFNSDIQKSAAILSLFVCPQDLSNKTCMEAAGPISMITEIKENINRIEENNGISENERLNIECCSLFFKNIIELIGGRSLQKVVDDSEFYAGIILKIIKDVKQIAEKIASVTKEEKKLHFMELMDALTEFLKDDKIFEY</sequence>
<evidence type="ECO:0000256" key="2">
    <source>
        <dbReference type="ARBA" id="ARBA00022801"/>
    </source>
</evidence>
<evidence type="ECO:0000259" key="5">
    <source>
        <dbReference type="PROSITE" id="PS51192"/>
    </source>
</evidence>
<reference evidence="8" key="1">
    <citation type="submission" date="2015-08" db="UniProtKB">
        <authorList>
            <consortium name="WormBaseParasite"/>
        </authorList>
    </citation>
    <scope>IDENTIFICATION</scope>
</reference>
<dbReference type="GO" id="GO:0003676">
    <property type="term" value="F:nucleic acid binding"/>
    <property type="evidence" value="ECO:0007669"/>
    <property type="project" value="InterPro"/>
</dbReference>
<feature type="domain" description="Helicase ATP-binding" evidence="5">
    <location>
        <begin position="50"/>
        <end position="207"/>
    </location>
</feature>
<dbReference type="Pfam" id="PF08148">
    <property type="entry name" value="DSHCT"/>
    <property type="match status" value="1"/>
</dbReference>
<evidence type="ECO:0000256" key="4">
    <source>
        <dbReference type="ARBA" id="ARBA00022840"/>
    </source>
</evidence>
<accession>A0A0K0E4W2</accession>
<dbReference type="InterPro" id="IPR050699">
    <property type="entry name" value="RNA-DNA_Helicase"/>
</dbReference>
<dbReference type="InterPro" id="IPR011545">
    <property type="entry name" value="DEAD/DEAH_box_helicase_dom"/>
</dbReference>